<dbReference type="PANTHER" id="PTHR15651:SF7">
    <property type="entry name" value="ARMADILLO REPEAT-CONTAINING PROTEIN 8"/>
    <property type="match status" value="1"/>
</dbReference>
<gene>
    <name evidence="6" type="ORF">BABINDRAFT_168165</name>
</gene>
<evidence type="ECO:0000313" key="7">
    <source>
        <dbReference type="Proteomes" id="UP000094336"/>
    </source>
</evidence>
<evidence type="ECO:0000256" key="3">
    <source>
        <dbReference type="ARBA" id="ARBA00022490"/>
    </source>
</evidence>
<dbReference type="Proteomes" id="UP000094336">
    <property type="component" value="Unassembled WGS sequence"/>
</dbReference>
<dbReference type="GO" id="GO:0034657">
    <property type="term" value="C:GID complex"/>
    <property type="evidence" value="ECO:0007669"/>
    <property type="project" value="TreeGrafter"/>
</dbReference>
<dbReference type="RefSeq" id="XP_018983749.1">
    <property type="nucleotide sequence ID" value="XM_019130570.1"/>
</dbReference>
<dbReference type="STRING" id="984486.A0A1E3QL63"/>
<name>A0A1E3QL63_9ASCO</name>
<keyword evidence="4" id="KW-0677">Repeat</keyword>
<keyword evidence="5" id="KW-0539">Nucleus</keyword>
<evidence type="ECO:0000256" key="5">
    <source>
        <dbReference type="ARBA" id="ARBA00023242"/>
    </source>
</evidence>
<evidence type="ECO:0000256" key="1">
    <source>
        <dbReference type="ARBA" id="ARBA00004123"/>
    </source>
</evidence>
<evidence type="ECO:0000256" key="4">
    <source>
        <dbReference type="ARBA" id="ARBA00022737"/>
    </source>
</evidence>
<evidence type="ECO:0008006" key="8">
    <source>
        <dbReference type="Google" id="ProtNLM"/>
    </source>
</evidence>
<dbReference type="SUPFAM" id="SSF48371">
    <property type="entry name" value="ARM repeat"/>
    <property type="match status" value="1"/>
</dbReference>
<accession>A0A1E3QL63</accession>
<dbReference type="GO" id="GO:0043161">
    <property type="term" value="P:proteasome-mediated ubiquitin-dependent protein catabolic process"/>
    <property type="evidence" value="ECO:0007669"/>
    <property type="project" value="TreeGrafter"/>
</dbReference>
<protein>
    <recommendedName>
        <fullName evidence="8">Armadillo-like helical domain-containing protein</fullName>
    </recommendedName>
</protein>
<evidence type="ECO:0000313" key="6">
    <source>
        <dbReference type="EMBL" id="ODQ78421.1"/>
    </source>
</evidence>
<proteinExistence type="predicted"/>
<dbReference type="PANTHER" id="PTHR15651">
    <property type="entry name" value="ARMADILLO REPEAT-CONTAINING PROTEIN 8"/>
    <property type="match status" value="1"/>
</dbReference>
<dbReference type="GO" id="GO:0005634">
    <property type="term" value="C:nucleus"/>
    <property type="evidence" value="ECO:0007669"/>
    <property type="project" value="UniProtKB-SubCell"/>
</dbReference>
<dbReference type="Gene3D" id="1.25.10.10">
    <property type="entry name" value="Leucine-rich Repeat Variant"/>
    <property type="match status" value="1"/>
</dbReference>
<evidence type="ECO:0000256" key="2">
    <source>
        <dbReference type="ARBA" id="ARBA00004496"/>
    </source>
</evidence>
<dbReference type="AlphaFoldDB" id="A0A1E3QL63"/>
<keyword evidence="7" id="KW-1185">Reference proteome</keyword>
<dbReference type="InterPro" id="IPR038739">
    <property type="entry name" value="ARMC8/Vid28"/>
</dbReference>
<reference evidence="7" key="1">
    <citation type="submission" date="2016-05" db="EMBL/GenBank/DDBJ databases">
        <title>Comparative genomics of biotechnologically important yeasts.</title>
        <authorList>
            <consortium name="DOE Joint Genome Institute"/>
            <person name="Riley R."/>
            <person name="Haridas S."/>
            <person name="Wolfe K.H."/>
            <person name="Lopes M.R."/>
            <person name="Hittinger C.T."/>
            <person name="Goker M."/>
            <person name="Salamov A."/>
            <person name="Wisecaver J."/>
            <person name="Long T.M."/>
            <person name="Aerts A.L."/>
            <person name="Barry K."/>
            <person name="Choi C."/>
            <person name="Clum A."/>
            <person name="Coughlan A.Y."/>
            <person name="Deshpande S."/>
            <person name="Douglass A.P."/>
            <person name="Hanson S.J."/>
            <person name="Klenk H.-P."/>
            <person name="Labutti K."/>
            <person name="Lapidus A."/>
            <person name="Lindquist E."/>
            <person name="Lipzen A."/>
            <person name="Meier-Kolthoff J.P."/>
            <person name="Ohm R.A."/>
            <person name="Otillar R.P."/>
            <person name="Pangilinan J."/>
            <person name="Peng Y."/>
            <person name="Rokas A."/>
            <person name="Rosa C.A."/>
            <person name="Scheuner C."/>
            <person name="Sibirny A.A."/>
            <person name="Slot J.C."/>
            <person name="Stielow J.B."/>
            <person name="Sun H."/>
            <person name="Kurtzman C.P."/>
            <person name="Blackwell M."/>
            <person name="Grigoriev I.V."/>
            <person name="Jeffries T.W."/>
        </authorList>
    </citation>
    <scope>NUCLEOTIDE SEQUENCE [LARGE SCALE GENOMIC DNA]</scope>
    <source>
        <strain evidence="7">NRRL Y-12698</strain>
    </source>
</reference>
<dbReference type="InterPro" id="IPR016024">
    <property type="entry name" value="ARM-type_fold"/>
</dbReference>
<sequence>MTLSSFHLLISPPMEDPLPLFPALRRDLIGNHENKLRLMNSAELVLLFTVLGDPKRHSPATIAAAAAILNTLISYYVFLHNEAVDRYLILQDTLTKDSLAHFWRQMMDSNVVGILLHISFIHTNLIETNFASILTLLRFKRTAVLDIPTRLTQSLLQIIHTTLTPVADQIDTPHRSRSPTSLILNTLSLTTYLSNNNLDQQLVLFPTLLRALCAETRPIFAVLRAQYSTAYYNTFLTSHNTPEYLHTPQNSSLLCRLLAAAAHLLAGAPALARHAVAARLHAVPRPLLFVVFSLIRHRDMELRLVASHFVIVYTNNLDQAESPEVAVTHEKLVPVLTDAIDSYYAGPRRTELTPLGLLNSLARLEDAYTLTLSKYGLISKLEWIITACYAVVEGSTKTPAYSKGDAFRHLSDCFQLLATLCTTNEEHRMETVKIAGPDGAVSNQKDLKHILKRILRLHLENLRAVQAGKWGDSVHSDTLLATCELTLHAVGLLKALSRSVSLLRTFFVDLDVCGIVVEVLKMDLQTKLATVRNELLISEGKLFAERGQASEGFIDGEKTCKAENGTIETESITTGFPWGQDHPDGFSSVPFHILERNKEAALLIKNDALIKSVLLGFVANSVLDYSSIRVTLLSLDIFNLLNEFVKKAIAVSESACTRYGMAEDEFRGLNEVYKLNSLSAIGNILYNENSTNSINTSPMGSAGRRPSIGSVSINSRAHRDTIANKVNLHMIFKLCDQPRSLQVQEQAFNILRNLSSNSPVFAARIVQSYRAYPQGKGTFLEFCTRKMQEHLGESQAQPLAADPVHSRIIVAITFLMVHFAASSDQMQNSIVQYEPLMRALRDILSAGGAEAKLAVVWVVINLTWNENPTISNRSPSVGNVLQDDDEMDGKDEDCYTSEEGGDDGFAPQFLRPLNSRTLRARCLKLVLYGFDAGIDALASGFVSRNGGVSIDLHGRSKVALAQLKLGLGPERGLR</sequence>
<dbReference type="GO" id="GO:0005737">
    <property type="term" value="C:cytoplasm"/>
    <property type="evidence" value="ECO:0007669"/>
    <property type="project" value="UniProtKB-SubCell"/>
</dbReference>
<dbReference type="GeneID" id="30148423"/>
<dbReference type="EMBL" id="KV454435">
    <property type="protein sequence ID" value="ODQ78421.1"/>
    <property type="molecule type" value="Genomic_DNA"/>
</dbReference>
<comment type="subcellular location">
    <subcellularLocation>
        <location evidence="2">Cytoplasm</location>
    </subcellularLocation>
    <subcellularLocation>
        <location evidence="1">Nucleus</location>
    </subcellularLocation>
</comment>
<organism evidence="6 7">
    <name type="scientific">Babjeviella inositovora NRRL Y-12698</name>
    <dbReference type="NCBI Taxonomy" id="984486"/>
    <lineage>
        <taxon>Eukaryota</taxon>
        <taxon>Fungi</taxon>
        <taxon>Dikarya</taxon>
        <taxon>Ascomycota</taxon>
        <taxon>Saccharomycotina</taxon>
        <taxon>Pichiomycetes</taxon>
        <taxon>Serinales incertae sedis</taxon>
        <taxon>Babjeviella</taxon>
    </lineage>
</organism>
<keyword evidence="3" id="KW-0963">Cytoplasm</keyword>
<dbReference type="OrthoDB" id="5559898at2759"/>
<dbReference type="InterPro" id="IPR011989">
    <property type="entry name" value="ARM-like"/>
</dbReference>